<dbReference type="PROSITE" id="PS51233">
    <property type="entry name" value="VWFD"/>
    <property type="match status" value="1"/>
</dbReference>
<dbReference type="PANTHER" id="PTHR23345">
    <property type="entry name" value="VITELLOGENIN-RELATED"/>
    <property type="match status" value="1"/>
</dbReference>
<dbReference type="InterPro" id="IPR001846">
    <property type="entry name" value="VWF_type-D"/>
</dbReference>
<evidence type="ECO:0000256" key="3">
    <source>
        <dbReference type="ARBA" id="ARBA00023157"/>
    </source>
</evidence>
<organism evidence="10">
    <name type="scientific">Formica exsecta</name>
    <dbReference type="NCBI Taxonomy" id="72781"/>
    <lineage>
        <taxon>Eukaryota</taxon>
        <taxon>Metazoa</taxon>
        <taxon>Ecdysozoa</taxon>
        <taxon>Arthropoda</taxon>
        <taxon>Hexapoda</taxon>
        <taxon>Insecta</taxon>
        <taxon>Pterygota</taxon>
        <taxon>Neoptera</taxon>
        <taxon>Endopterygota</taxon>
        <taxon>Hymenoptera</taxon>
        <taxon>Apocrita</taxon>
        <taxon>Aculeata</taxon>
        <taxon>Formicoidea</taxon>
        <taxon>Formicidae</taxon>
        <taxon>Formicinae</taxon>
        <taxon>Formica</taxon>
    </lineage>
</organism>
<feature type="compositionally biased region" description="Low complexity" evidence="6">
    <location>
        <begin position="359"/>
        <end position="384"/>
    </location>
</feature>
<evidence type="ECO:0000256" key="4">
    <source>
        <dbReference type="ARBA" id="ARBA00023180"/>
    </source>
</evidence>
<evidence type="ECO:0000256" key="7">
    <source>
        <dbReference type="SAM" id="SignalP"/>
    </source>
</evidence>
<sequence length="1896" mass="215895">MWSHLILLLIVGVAVGRSYSDHEHAWDADNVYKYVIKSQTKTTMINKNQPAYGIAMKGVLVVHAQTPDKLQATVPKLQYVRVDEQTSQDHETGYSQQQHEEYHDVPISGKPFEITLKHGVMRDVKVDKNVPVWEVNLLKSILSQLQVDTQGENRIKSRSDQIPDNEQQPFASYKVIEDSVGGNCEVHYYITPMSQALLDNRPELVPLPHLDENNNFIEIKKTKDYQRCKQRQGYHYNQPNWPITWQRNQEHYFTRMSPNDKPISHVSTNHMVISGNLKRFTVQSSVTTSNIFVKLGEKDSAIGSVDSKVNLTLVEKNKSKFTQQELSADQHVSTGNLVYMYNNPFSKSAEVQQRLPSISRNSQQAQSSESQSSSEQGRQSARSALLNDQRDDGSSSSSSSYSNEENDDRTYLQSPPSLDEAPHNPLLPFFIGYNGKNIQTSDQIDAVQTAANLAIQITEGMENPNAQKPGQTLERFTILQNLLRTMNTNQLAEVENAAFKLSKLKNIAKKVKNVLQKTIIQIGTGPALEFIKQVIKNKSIKGFDAAMSISRIPKTVRTPTEEYIREFHKLISTPEVTNQNFLNVSAPLALAEMIRNVQYDKRHYPVESFGSMRPPNSVLEELISYFAQQLQEAIRENNSPRIQTYILALCSTGHPKAISVAESYLEGNQGLTKFQRLMMVNSLSPLARDYPKLVRPVVFKLYSDIHEPDDIRVAAFYTLIKTNPPLPLMMHVARQTHYDKNYQVNSAVTTTINSLAKLNQWQARDMAVKARMVRNLLNNRNHSNFRRVVGDYKKSVGHYADSINDNFVRRYYVETIGGNRYLPKYAHMKVDTKNDNFGSSTLDVEYALSSIQQLAKYYFKNVMGNQQEGQRGTLVEKIARALNMKPYHVEQLEGYLLSATPYETQLYPFDENVLQNLLTNWNNQENQLDMNLLYNRDKIISFPTESGLPFTYTVKKPILSQVEARNTDAEINKNSKTVKSAFNILFASRSQNRFGFVTPFEHQQYIAGIDRDFHVQLPLEFKGEQQHTEDQTNLELKLIPQSNQQTQKLLHTSTVPFVMRHNILDLQPLSQNKNMQKVMLANAQQGASQEGASQEGVSYQGASHQGVSQQKGSHHSASFEAGIFRVVTESGIERNNNNFIRLLAAPSEEEDVHYRKIDVFVDSNAANIGIRLNVAHVQSNTDNAANQQSGSQTSETFTVTDGKPNSKERREQFLTELHKSNQPANNHVWDIDVEYPTLQKQHHAVLTFGVGHNKVDERYHILFYSNVQLAQNGNVDYEALGTGTVKFSQRTPLNFVRTINREPQNNFEFLVQYGKNLKNAEKVHVHANMVQSNNLKHMIKNYEIVKQCENEITQGNKGLYACQKATQLAHMHDQMKLSMRVESEQRDRVIDEILNVFGDMFKGIVDSIHRRNSGKDTVDMEARTLPDRDEVDVSVSVPDMELTLSLFGLSDTQSQLQLSPVLPRQLASKLSSQRVSRLPTWLRNLIMQWISRSSSGALQELLSRLSSSTKSVWQIVSEWIQQFTSEIASGLPSQSPKFLSLQNKVAYALGEKYQATCGIDKNQIVTFDGKSYPLQATEDWQVVLIPNFQYEAEQEISSAFIPEYMKMAILTRERDGSKQIRFVLNEKEVQVQKLNDDIQVLIDESQVKLYKNQDKPDKNILQKQQNGEVYVQIYELPDKSIRIQSAKYGINAVYDGERIQIQVEDRYRHGIHGLCGTYDSQSDNDFASPENCIAQKPEDFSAMYTLMENGKQEYTAKNKNRQYQCVQQSHYQRNVKNTDRSSVSDINNWGYHDNTKGKKYGAGVQNNQDRTALVYHTIVEEEVNQICFSVRPVPSCDQHSRSTETKSKTYGLYCAPKDEATEQLKNRIKQGANPDLSHKPVSTKKIYEVPLACQAA</sequence>
<feature type="domain" description="VWFD" evidence="9">
    <location>
        <begin position="1555"/>
        <end position="1752"/>
    </location>
</feature>
<feature type="domain" description="Vitellogenin" evidence="8">
    <location>
        <begin position="26"/>
        <end position="826"/>
    </location>
</feature>
<evidence type="ECO:0000256" key="1">
    <source>
        <dbReference type="ARBA" id="ARBA00022729"/>
    </source>
</evidence>
<dbReference type="Gene3D" id="2.30.230.10">
    <property type="entry name" value="Lipovitellin, beta-sheet shell regions, chain A"/>
    <property type="match status" value="1"/>
</dbReference>
<evidence type="ECO:0000256" key="5">
    <source>
        <dbReference type="PROSITE-ProRule" id="PRU00557"/>
    </source>
</evidence>
<dbReference type="InterPro" id="IPR015255">
    <property type="entry name" value="Vitellinogen_open_b-sht"/>
</dbReference>
<dbReference type="GO" id="GO:0005319">
    <property type="term" value="F:lipid transporter activity"/>
    <property type="evidence" value="ECO:0007669"/>
    <property type="project" value="InterPro"/>
</dbReference>
<dbReference type="InterPro" id="IPR015819">
    <property type="entry name" value="Lipid_transp_b-sht_shell"/>
</dbReference>
<feature type="region of interest" description="Disordered" evidence="6">
    <location>
        <begin position="350"/>
        <end position="423"/>
    </location>
</feature>
<evidence type="ECO:0000259" key="8">
    <source>
        <dbReference type="PROSITE" id="PS51211"/>
    </source>
</evidence>
<dbReference type="Pfam" id="PF01347">
    <property type="entry name" value="Vitellogenin_N"/>
    <property type="match status" value="1"/>
</dbReference>
<gene>
    <name evidence="10" type="primary">Vg1</name>
</gene>
<dbReference type="PANTHER" id="PTHR23345:SF15">
    <property type="entry name" value="VITELLOGENIN 1-RELATED"/>
    <property type="match status" value="1"/>
</dbReference>
<dbReference type="InterPro" id="IPR011030">
    <property type="entry name" value="Lipovitellin_superhlx_dom"/>
</dbReference>
<comment type="caution">
    <text evidence="5">Lacks conserved residue(s) required for the propagation of feature annotation.</text>
</comment>
<dbReference type="InterPro" id="IPR015816">
    <property type="entry name" value="Vitellinogen_b-sht_N"/>
</dbReference>
<dbReference type="FunFam" id="1.25.10.20:FF:000003">
    <property type="entry name" value="Vitellogenin C"/>
    <property type="match status" value="1"/>
</dbReference>
<keyword evidence="4" id="KW-0325">Glycoprotein</keyword>
<feature type="chain" id="PRO_5001714326" evidence="7">
    <location>
        <begin position="21"/>
        <end position="1896"/>
    </location>
</feature>
<feature type="compositionally biased region" description="Polar residues" evidence="6">
    <location>
        <begin position="1181"/>
        <end position="1199"/>
    </location>
</feature>
<dbReference type="EMBL" id="KJ847569">
    <property type="protein sequence ID" value="AII96912.1"/>
    <property type="molecule type" value="mRNA"/>
</dbReference>
<dbReference type="SUPFAM" id="SSF48431">
    <property type="entry name" value="Lipovitellin-phosvitin complex, superhelical domain"/>
    <property type="match status" value="1"/>
</dbReference>
<keyword evidence="1 7" id="KW-0732">Signal</keyword>
<evidence type="ECO:0000256" key="2">
    <source>
        <dbReference type="ARBA" id="ARBA00022761"/>
    </source>
</evidence>
<reference evidence="10" key="1">
    <citation type="journal article" date="2014" name="Mol. Biol. Evol.">
        <title>Not only for egg yolk-functional and evolutionary insights from expression, selection, and structural analyses of formica ant vitellogenins.</title>
        <authorList>
            <person name="Morandin C."/>
            <person name="Havukainen H."/>
            <person name="Kulmuni J."/>
            <person name="Dhaygude K."/>
            <person name="Trontti K."/>
            <person name="Helantera H."/>
        </authorList>
    </citation>
    <scope>NUCLEOTIDE SEQUENCE</scope>
</reference>
<dbReference type="InterPro" id="IPR050733">
    <property type="entry name" value="Vitellogenin/Apolipophorin"/>
</dbReference>
<name>A0A076KX93_9HYME</name>
<dbReference type="SMART" id="SM00638">
    <property type="entry name" value="LPD_N"/>
    <property type="match status" value="1"/>
</dbReference>
<dbReference type="InterPro" id="IPR001747">
    <property type="entry name" value="Vitellogenin_N"/>
</dbReference>
<evidence type="ECO:0000259" key="9">
    <source>
        <dbReference type="PROSITE" id="PS51233"/>
    </source>
</evidence>
<feature type="region of interest" description="Disordered" evidence="6">
    <location>
        <begin position="1181"/>
        <end position="1205"/>
    </location>
</feature>
<keyword evidence="2" id="KW-0758">Storage protein</keyword>
<dbReference type="SMART" id="SM00216">
    <property type="entry name" value="VWD"/>
    <property type="match status" value="1"/>
</dbReference>
<dbReference type="Gene3D" id="2.20.80.10">
    <property type="entry name" value="Lipovitellin-phosvitin complex, chain A, domain 4"/>
    <property type="match status" value="1"/>
</dbReference>
<evidence type="ECO:0000256" key="6">
    <source>
        <dbReference type="SAM" id="MobiDB-lite"/>
    </source>
</evidence>
<protein>
    <submittedName>
        <fullName evidence="10">Vitellogenin</fullName>
    </submittedName>
</protein>
<dbReference type="SUPFAM" id="SSF56968">
    <property type="entry name" value="Lipovitellin-phosvitin complex, beta-sheet shell regions"/>
    <property type="match status" value="2"/>
</dbReference>
<keyword evidence="3" id="KW-1015">Disulfide bond</keyword>
<dbReference type="Pfam" id="PF00094">
    <property type="entry name" value="VWD"/>
    <property type="match status" value="1"/>
</dbReference>
<dbReference type="GO" id="GO:0045735">
    <property type="term" value="F:nutrient reservoir activity"/>
    <property type="evidence" value="ECO:0007669"/>
    <property type="project" value="UniProtKB-KW"/>
</dbReference>
<accession>A0A076KX93</accession>
<evidence type="ECO:0000313" key="10">
    <source>
        <dbReference type="EMBL" id="AII96912.1"/>
    </source>
</evidence>
<dbReference type="Gene3D" id="1.25.10.20">
    <property type="entry name" value="Vitellinogen, superhelical"/>
    <property type="match status" value="1"/>
</dbReference>
<dbReference type="PROSITE" id="PS51211">
    <property type="entry name" value="VITELLOGENIN"/>
    <property type="match status" value="1"/>
</dbReference>
<proteinExistence type="evidence at transcript level"/>
<dbReference type="SMART" id="SM01169">
    <property type="entry name" value="DUF1943"/>
    <property type="match status" value="1"/>
</dbReference>
<feature type="signal peptide" evidence="7">
    <location>
        <begin position="1"/>
        <end position="20"/>
    </location>
</feature>